<dbReference type="GO" id="GO:0006325">
    <property type="term" value="P:chromatin organization"/>
    <property type="evidence" value="ECO:0007669"/>
    <property type="project" value="TreeGrafter"/>
</dbReference>
<reference evidence="2" key="2">
    <citation type="submission" date="2019-06" db="EMBL/GenBank/DDBJ databases">
        <title>Genomics analysis of Aphanomyces spp. identifies a new class of oomycete effector associated with host adaptation.</title>
        <authorList>
            <person name="Gaulin E."/>
        </authorList>
    </citation>
    <scope>NUCLEOTIDE SEQUENCE</scope>
    <source>
        <strain evidence="2">CBS 578.67</strain>
    </source>
</reference>
<feature type="region of interest" description="Disordered" evidence="1">
    <location>
        <begin position="101"/>
        <end position="149"/>
    </location>
</feature>
<dbReference type="EMBL" id="VJMH01005197">
    <property type="protein sequence ID" value="KAF0699102.1"/>
    <property type="molecule type" value="Genomic_DNA"/>
</dbReference>
<sequence>MVDSALDLDGDFEAVLGEAVWNACVHGKRIEIQQWILSRVHFYAVSSQTTPTATAEDDRTHADFLELAEKNRARQNTLSADQLIYSFLNHIRMHFKSGFKEPTAPEVAPPTAPSTTAVPKRDKGPKKRVSLTSLQSPVAPTPSWTTQDFPPLGMHLQSLRSTHREHLAGGSGPTKPQVNTLVVKKQTKDKRRIRSTLLTNPVVETSFVSSTSEERLQVPPLEKNLLEKFETRLVAPPAAADPKPPPPPPSVSLPVDDTPSSPPIDTPLSVFSPPEDNQPLDEIDGTPTQVALLYTFLLETKLAPTTNVELQWLFSLLLKDDPDARQFAYSVLHLVPAWLEAYGVDVLKLVVDVFQKCHIATPLYDRFTRYMERTEESRATESQLAGTPLPVESTSASARNFAVPFREDTDSRLHYRTPHETVLYSNREKSRDAFLALLRTWQSAQSAMAGRPATVQPAAVLDDLLVENTWWFAQLFVTELLQVGINPLGEHDRDLVQKIMHDDKLRNPDRLRKLHQRFAQAKAPVALMLEKPKQPDVADDTAASFPDNQLFFYEFLTASNRYHFSSVVAIVLQAQLRQTLDGLATLSPASLRKQFSVTVLQAKLLGKFLGWLHYAPSWTVPKGSTNNAAMATATREAIHMRNHVQVPLDVAAYLEQSVAQHALMAHVPWICDYMTMVAKDPISCGTTYFQDVFSQLLQIYCSPRLNHAPTENTWFLTLQLEALVKSKRVMPPAPRPGDAAASAVLLEEPCREMDAMPFLANGLFVQSCVKDVATFRRFLRTLHHDDKHTTSRKVKLRPYVVHEPSLLLAEDALDTNAPESPVATTESALTVAFYKQYPSLKPTVDFVVETTMTNVCHFANTTLLQPAAAAFVERLHAQVDGTWSKDEQTQWMTAQVRQHLPAAKAMACRQARQAAQPFCKHHIPQAMQSLLSPTIPSRVAAIAIDLATEKAVASLDTLVQTSLAMEFAKHIVTRMRKLKKDAGASPAATVPTSLTQLYALSKRVVETNDADDLERFVDVVRAIPLTPVGWVCLADTLPHVRLTLASLPALRTCVQYAVSHGSVDYADALVVHVVGAALARGDDAASVVELIQWLCTAFPPFGGVLRDLVGTHDDVRHPLTTALPLLFAGL</sequence>
<dbReference type="Proteomes" id="UP000332933">
    <property type="component" value="Unassembled WGS sequence"/>
</dbReference>
<accession>A0A485KQN9</accession>
<dbReference type="PANTHER" id="PTHR28678">
    <property type="entry name" value="CODANIN-1"/>
    <property type="match status" value="1"/>
</dbReference>
<keyword evidence="4" id="KW-1185">Reference proteome</keyword>
<dbReference type="OrthoDB" id="76815at2759"/>
<proteinExistence type="predicted"/>
<organism evidence="3 4">
    <name type="scientific">Aphanomyces stellatus</name>
    <dbReference type="NCBI Taxonomy" id="120398"/>
    <lineage>
        <taxon>Eukaryota</taxon>
        <taxon>Sar</taxon>
        <taxon>Stramenopiles</taxon>
        <taxon>Oomycota</taxon>
        <taxon>Saprolegniomycetes</taxon>
        <taxon>Saprolegniales</taxon>
        <taxon>Verrucalvaceae</taxon>
        <taxon>Aphanomyces</taxon>
    </lineage>
</organism>
<gene>
    <name evidence="3" type="primary">Aste57867_10304</name>
    <name evidence="2" type="ORF">As57867_010264</name>
    <name evidence="3" type="ORF">ASTE57867_10304</name>
</gene>
<protein>
    <submittedName>
        <fullName evidence="3">Aste57867_10304 protein</fullName>
    </submittedName>
</protein>
<evidence type="ECO:0000313" key="4">
    <source>
        <dbReference type="Proteomes" id="UP000332933"/>
    </source>
</evidence>
<feature type="region of interest" description="Disordered" evidence="1">
    <location>
        <begin position="236"/>
        <end position="277"/>
    </location>
</feature>
<dbReference type="EMBL" id="CAADRA010005218">
    <property type="protein sequence ID" value="VFT87178.1"/>
    <property type="molecule type" value="Genomic_DNA"/>
</dbReference>
<dbReference type="InterPro" id="IPR040031">
    <property type="entry name" value="Codanin-1"/>
</dbReference>
<dbReference type="AlphaFoldDB" id="A0A485KQN9"/>
<reference evidence="3 4" key="1">
    <citation type="submission" date="2019-03" db="EMBL/GenBank/DDBJ databases">
        <authorList>
            <person name="Gaulin E."/>
            <person name="Dumas B."/>
        </authorList>
    </citation>
    <scope>NUCLEOTIDE SEQUENCE [LARGE SCALE GENOMIC DNA]</scope>
    <source>
        <strain evidence="3">CBS 568.67</strain>
    </source>
</reference>
<name>A0A485KQN9_9STRA</name>
<evidence type="ECO:0000256" key="1">
    <source>
        <dbReference type="SAM" id="MobiDB-lite"/>
    </source>
</evidence>
<evidence type="ECO:0000313" key="3">
    <source>
        <dbReference type="EMBL" id="VFT87178.1"/>
    </source>
</evidence>
<evidence type="ECO:0000313" key="2">
    <source>
        <dbReference type="EMBL" id="KAF0699102.1"/>
    </source>
</evidence>
<feature type="compositionally biased region" description="Pro residues" evidence="1">
    <location>
        <begin position="242"/>
        <end position="251"/>
    </location>
</feature>
<dbReference type="PANTHER" id="PTHR28678:SF1">
    <property type="entry name" value="CODANIN-1"/>
    <property type="match status" value="1"/>
</dbReference>
<feature type="compositionally biased region" description="Polar residues" evidence="1">
    <location>
        <begin position="130"/>
        <end position="148"/>
    </location>
</feature>
<dbReference type="GO" id="GO:0005634">
    <property type="term" value="C:nucleus"/>
    <property type="evidence" value="ECO:0007669"/>
    <property type="project" value="TreeGrafter"/>
</dbReference>